<dbReference type="SUPFAM" id="SSF49899">
    <property type="entry name" value="Concanavalin A-like lectins/glucanases"/>
    <property type="match status" value="1"/>
</dbReference>
<reference evidence="1 2" key="1">
    <citation type="submission" date="2016-10" db="EMBL/GenBank/DDBJ databases">
        <authorList>
            <person name="de Groot N.N."/>
        </authorList>
    </citation>
    <scope>NUCLEOTIDE SEQUENCE [LARGE SCALE GENOMIC DNA]</scope>
    <source>
        <strain evidence="1 2">DSM 17925</strain>
    </source>
</reference>
<dbReference type="STRING" id="364200.SAMN04488515_3192"/>
<accession>A0A1I0RUF7</accession>
<evidence type="ECO:0000313" key="1">
    <source>
        <dbReference type="EMBL" id="SEW44429.1"/>
    </source>
</evidence>
<sequence length="551" mass="58125">MSSQFTVSLQGLTNGVAEEGTTLMLSTNAGAVDSIRWQMTSPSGGWSDVAGATGLSELVDLANGRHDDGAMIRVGLTSTGVEVFSDAAPLAYAPPIVLVPNDDLSFVLASGRHQVDATVYFDGVNLTFETDEMQGVSVDPSTGLISFDTDQFALQADTSLLVTARNSGGFANMTLNLTIVAATAFTLTAIDSEPVIADADGALSIQIESGVFAGTYNSRVTDGVSLTTDMVETAATPLVLPAINGVTDIGSTLTCVAGLWLYAGTKPDAPSYQWFRDDLPIAGATGSMHVIGAADQDTVLTVRESFGEVTIESGPVSVPPGAAFTPSDLASYRDDFDAGALGAFNLVGQKIGAWENQGPGSNRFSMANDAARPKVLTSAQNAMDVVRFDQGDYFQDVDSPDFGDTGTLMIVFRAITVSSPFSSLFAHTGGARSFQIDSGDTTGGEFFGRVNSTAHRVLINPVSTQNDWTIFAYRFDSMSGVASLWVDGAKVDETLDYSTYGTPTRLSVAASRNLSATLNHDAAQLWRFDDALTDTELLQLFTYAQTRWGIS</sequence>
<gene>
    <name evidence="1" type="ORF">SAMN04488515_3192</name>
</gene>
<evidence type="ECO:0000313" key="2">
    <source>
        <dbReference type="Proteomes" id="UP000199167"/>
    </source>
</evidence>
<dbReference type="AlphaFoldDB" id="A0A1I0RUF7"/>
<keyword evidence="2" id="KW-1185">Reference proteome</keyword>
<dbReference type="Proteomes" id="UP000199167">
    <property type="component" value="Unassembled WGS sequence"/>
</dbReference>
<name>A0A1I0RUF7_9RHOB</name>
<proteinExistence type="predicted"/>
<dbReference type="Gene3D" id="2.60.120.200">
    <property type="match status" value="1"/>
</dbReference>
<organism evidence="1 2">
    <name type="scientific">Cognatiyoonia koreensis</name>
    <dbReference type="NCBI Taxonomy" id="364200"/>
    <lineage>
        <taxon>Bacteria</taxon>
        <taxon>Pseudomonadati</taxon>
        <taxon>Pseudomonadota</taxon>
        <taxon>Alphaproteobacteria</taxon>
        <taxon>Rhodobacterales</taxon>
        <taxon>Paracoccaceae</taxon>
        <taxon>Cognatiyoonia</taxon>
    </lineage>
</organism>
<dbReference type="InterPro" id="IPR013320">
    <property type="entry name" value="ConA-like_dom_sf"/>
</dbReference>
<dbReference type="Gene3D" id="2.60.40.2700">
    <property type="match status" value="1"/>
</dbReference>
<protein>
    <submittedName>
        <fullName evidence="1">Uncharacterized protein</fullName>
    </submittedName>
</protein>
<dbReference type="EMBL" id="FOIZ01000002">
    <property type="protein sequence ID" value="SEW44429.1"/>
    <property type="molecule type" value="Genomic_DNA"/>
</dbReference>